<keyword evidence="6" id="KW-0732">Signal</keyword>
<gene>
    <name evidence="7" type="ORF">MOX91_04620</name>
</gene>
<comment type="caution">
    <text evidence="7">The sequence shown here is derived from an EMBL/GenBank/DDBJ whole genome shotgun (WGS) entry which is preliminary data.</text>
</comment>
<evidence type="ECO:0000256" key="3">
    <source>
        <dbReference type="ARBA" id="ARBA00023235"/>
    </source>
</evidence>
<dbReference type="PANTHER" id="PTHR10091:SF0">
    <property type="entry name" value="GALACTOSE MUTAROTASE"/>
    <property type="match status" value="1"/>
</dbReference>
<dbReference type="PANTHER" id="PTHR10091">
    <property type="entry name" value="ALDOSE-1-EPIMERASE"/>
    <property type="match status" value="1"/>
</dbReference>
<sequence length="386" mass="42580">MKKQIVSILAVIGCAVLFAQSVKVEYYGTTSSGEKVECYTIKNSNGMEVKAITYGATVTDVVVPDKNGNFENVVLNLPDISSYEKNKNFLGPIVGRYGNRLAKSQFKIGDEVYTVDANEGKNSLHGGSQGFYRKVWKAEEIKGKDLSGEKFAGVKFTLRSPDGDMGYPGNMDVVAIYKLDNDNNFTIEYQVSTDKPTVCNLTWHPYFNLAGAGNGSILTHHLKINANYITPVNEELIPTGHLLSVKDTPFDFTLDSMAIGQRLNVNHPQLALKMGGGAYDHNFVLNKPVDTLGLACKITCPKSGRTLEVYTEEPCLQLYTGQGFDGTIKGANGKYYHKYAGFVIEPQHHPDQPNQKNFFPPTLITPGEVFTSKSVYKFDIMYGPGY</sequence>
<dbReference type="Proteomes" id="UP001275932">
    <property type="component" value="Unassembled WGS sequence"/>
</dbReference>
<keyword evidence="3 5" id="KW-0413">Isomerase</keyword>
<dbReference type="RefSeq" id="WP_370396912.1">
    <property type="nucleotide sequence ID" value="NZ_JALBUT010000004.1"/>
</dbReference>
<evidence type="ECO:0000256" key="2">
    <source>
        <dbReference type="ARBA" id="ARBA00006206"/>
    </source>
</evidence>
<organism evidence="7 8">
    <name type="scientific">Intestinicryptomonas porci</name>
    <dbReference type="NCBI Taxonomy" id="2926320"/>
    <lineage>
        <taxon>Bacteria</taxon>
        <taxon>Pseudomonadati</taxon>
        <taxon>Verrucomicrobiota</taxon>
        <taxon>Opitutia</taxon>
        <taxon>Opitutales</taxon>
        <taxon>Intestinicryptomonaceae</taxon>
        <taxon>Intestinicryptomonas</taxon>
    </lineage>
</organism>
<comment type="pathway">
    <text evidence="1 5">Carbohydrate metabolism; hexose metabolism.</text>
</comment>
<dbReference type="InterPro" id="IPR008183">
    <property type="entry name" value="Aldose_1/G6P_1-epimerase"/>
</dbReference>
<feature type="signal peptide" evidence="6">
    <location>
        <begin position="1"/>
        <end position="19"/>
    </location>
</feature>
<evidence type="ECO:0000256" key="5">
    <source>
        <dbReference type="PIRNR" id="PIRNR005096"/>
    </source>
</evidence>
<dbReference type="CDD" id="cd09019">
    <property type="entry name" value="galactose_mutarotase_like"/>
    <property type="match status" value="1"/>
</dbReference>
<dbReference type="InterPro" id="IPR047215">
    <property type="entry name" value="Galactose_mutarotase-like"/>
</dbReference>
<comment type="catalytic activity">
    <reaction evidence="5">
        <text>alpha-D-glucose = beta-D-glucose</text>
        <dbReference type="Rhea" id="RHEA:10264"/>
        <dbReference type="ChEBI" id="CHEBI:15903"/>
        <dbReference type="ChEBI" id="CHEBI:17925"/>
        <dbReference type="EC" id="5.1.3.3"/>
    </reaction>
</comment>
<evidence type="ECO:0000256" key="6">
    <source>
        <dbReference type="SAM" id="SignalP"/>
    </source>
</evidence>
<dbReference type="InterPro" id="IPR011013">
    <property type="entry name" value="Gal_mutarotase_sf_dom"/>
</dbReference>
<dbReference type="PIRSF" id="PIRSF005096">
    <property type="entry name" value="GALM"/>
    <property type="match status" value="1"/>
</dbReference>
<evidence type="ECO:0000256" key="4">
    <source>
        <dbReference type="ARBA" id="ARBA00023277"/>
    </source>
</evidence>
<dbReference type="InterPro" id="IPR014718">
    <property type="entry name" value="GH-type_carb-bd"/>
</dbReference>
<accession>A0ABU4WGV6</accession>
<keyword evidence="4 5" id="KW-0119">Carbohydrate metabolism</keyword>
<name>A0ABU4WGV6_9BACT</name>
<dbReference type="NCBIfam" id="NF008277">
    <property type="entry name" value="PRK11055.1"/>
    <property type="match status" value="1"/>
</dbReference>
<protein>
    <recommendedName>
        <fullName evidence="5">Aldose 1-epimerase</fullName>
        <ecNumber evidence="5">5.1.3.3</ecNumber>
    </recommendedName>
</protein>
<proteinExistence type="inferred from homology"/>
<dbReference type="EMBL" id="JALBUT010000004">
    <property type="protein sequence ID" value="MDX8415464.1"/>
    <property type="molecule type" value="Genomic_DNA"/>
</dbReference>
<dbReference type="InterPro" id="IPR015443">
    <property type="entry name" value="Aldose_1-epimerase"/>
</dbReference>
<comment type="similarity">
    <text evidence="2 5">Belongs to the aldose epimerase family.</text>
</comment>
<dbReference type="Gene3D" id="2.70.98.10">
    <property type="match status" value="1"/>
</dbReference>
<evidence type="ECO:0000313" key="8">
    <source>
        <dbReference type="Proteomes" id="UP001275932"/>
    </source>
</evidence>
<evidence type="ECO:0000313" key="7">
    <source>
        <dbReference type="EMBL" id="MDX8415464.1"/>
    </source>
</evidence>
<reference evidence="7 8" key="1">
    <citation type="submission" date="2022-03" db="EMBL/GenBank/DDBJ databases">
        <title>Novel taxa within the pig intestine.</title>
        <authorList>
            <person name="Wylensek D."/>
            <person name="Bishof K."/>
            <person name="Afrizal A."/>
            <person name="Clavel T."/>
        </authorList>
    </citation>
    <scope>NUCLEOTIDE SEQUENCE [LARGE SCALE GENOMIC DNA]</scope>
    <source>
        <strain evidence="7 8">CLA-KB-P66</strain>
    </source>
</reference>
<feature type="chain" id="PRO_5045804571" description="Aldose 1-epimerase" evidence="6">
    <location>
        <begin position="20"/>
        <end position="386"/>
    </location>
</feature>
<dbReference type="SUPFAM" id="SSF74650">
    <property type="entry name" value="Galactose mutarotase-like"/>
    <property type="match status" value="1"/>
</dbReference>
<dbReference type="EC" id="5.1.3.3" evidence="5"/>
<keyword evidence="8" id="KW-1185">Reference proteome</keyword>
<dbReference type="Pfam" id="PF01263">
    <property type="entry name" value="Aldose_epim"/>
    <property type="match status" value="1"/>
</dbReference>
<evidence type="ECO:0000256" key="1">
    <source>
        <dbReference type="ARBA" id="ARBA00005028"/>
    </source>
</evidence>